<sequence>MNEQEYEHEQTSYVIMSEVKQKEIHFQMQGSHLDPLEESPANVYPIPAMLPKQSFKLSSMAAGNSPHKRSPRVLVRKPISILAQIKNVKVSNEKEESQKTPKSSQSRGEQ</sequence>
<dbReference type="AlphaFoldDB" id="A0AAD1XEZ4"/>
<name>A0AAD1XEZ4_EUPCR</name>
<feature type="compositionally biased region" description="Polar residues" evidence="1">
    <location>
        <begin position="100"/>
        <end position="110"/>
    </location>
</feature>
<protein>
    <submittedName>
        <fullName evidence="2">Uncharacterized protein</fullName>
    </submittedName>
</protein>
<reference evidence="2" key="1">
    <citation type="submission" date="2023-07" db="EMBL/GenBank/DDBJ databases">
        <authorList>
            <consortium name="AG Swart"/>
            <person name="Singh M."/>
            <person name="Singh A."/>
            <person name="Seah K."/>
            <person name="Emmerich C."/>
        </authorList>
    </citation>
    <scope>NUCLEOTIDE SEQUENCE</scope>
    <source>
        <strain evidence="2">DP1</strain>
    </source>
</reference>
<organism evidence="2 3">
    <name type="scientific">Euplotes crassus</name>
    <dbReference type="NCBI Taxonomy" id="5936"/>
    <lineage>
        <taxon>Eukaryota</taxon>
        <taxon>Sar</taxon>
        <taxon>Alveolata</taxon>
        <taxon>Ciliophora</taxon>
        <taxon>Intramacronucleata</taxon>
        <taxon>Spirotrichea</taxon>
        <taxon>Hypotrichia</taxon>
        <taxon>Euplotida</taxon>
        <taxon>Euplotidae</taxon>
        <taxon>Moneuplotes</taxon>
    </lineage>
</organism>
<keyword evidence="3" id="KW-1185">Reference proteome</keyword>
<accession>A0AAD1XEZ4</accession>
<proteinExistence type="predicted"/>
<evidence type="ECO:0000313" key="2">
    <source>
        <dbReference type="EMBL" id="CAI2368486.1"/>
    </source>
</evidence>
<evidence type="ECO:0000313" key="3">
    <source>
        <dbReference type="Proteomes" id="UP001295684"/>
    </source>
</evidence>
<dbReference type="Proteomes" id="UP001295684">
    <property type="component" value="Unassembled WGS sequence"/>
</dbReference>
<dbReference type="EMBL" id="CAMPGE010009619">
    <property type="protein sequence ID" value="CAI2368486.1"/>
    <property type="molecule type" value="Genomic_DNA"/>
</dbReference>
<comment type="caution">
    <text evidence="2">The sequence shown here is derived from an EMBL/GenBank/DDBJ whole genome shotgun (WGS) entry which is preliminary data.</text>
</comment>
<feature type="region of interest" description="Disordered" evidence="1">
    <location>
        <begin position="86"/>
        <end position="110"/>
    </location>
</feature>
<gene>
    <name evidence="2" type="ORF">ECRASSUSDP1_LOCUS9779</name>
</gene>
<evidence type="ECO:0000256" key="1">
    <source>
        <dbReference type="SAM" id="MobiDB-lite"/>
    </source>
</evidence>